<dbReference type="Gene3D" id="3.40.50.300">
    <property type="entry name" value="P-loop containing nucleotide triphosphate hydrolases"/>
    <property type="match status" value="1"/>
</dbReference>
<dbReference type="Proteomes" id="UP000697127">
    <property type="component" value="Unassembled WGS sequence"/>
</dbReference>
<dbReference type="GO" id="GO:0003924">
    <property type="term" value="F:GTPase activity"/>
    <property type="evidence" value="ECO:0007669"/>
    <property type="project" value="InterPro"/>
</dbReference>
<feature type="binding site" evidence="3">
    <location>
        <position position="248"/>
    </location>
    <ligand>
        <name>GTP</name>
        <dbReference type="ChEBI" id="CHEBI:37565"/>
    </ligand>
</feature>
<dbReference type="EMBL" id="PUHW01000118">
    <property type="protein sequence ID" value="KAG0688844.1"/>
    <property type="molecule type" value="Genomic_DNA"/>
</dbReference>
<dbReference type="PANTHER" id="PTHR45732:SF7">
    <property type="entry name" value="ADP-RIBOSYLATION FACTOR-LIKE PROTEIN 8"/>
    <property type="match status" value="1"/>
</dbReference>
<proteinExistence type="predicted"/>
<evidence type="ECO:0000313" key="4">
    <source>
        <dbReference type="EMBL" id="KAG0688844.1"/>
    </source>
</evidence>
<reference evidence="4" key="1">
    <citation type="submission" date="2020-11" db="EMBL/GenBank/DDBJ databases">
        <title>Kefir isolates.</title>
        <authorList>
            <person name="Marcisauskas S."/>
            <person name="Kim Y."/>
            <person name="Blasche S."/>
        </authorList>
    </citation>
    <scope>NUCLEOTIDE SEQUENCE</scope>
    <source>
        <strain evidence="4">Olga-1</strain>
    </source>
</reference>
<evidence type="ECO:0000313" key="5">
    <source>
        <dbReference type="Proteomes" id="UP000697127"/>
    </source>
</evidence>
<name>A0A9P6WL00_9ASCO</name>
<dbReference type="Pfam" id="PF00025">
    <property type="entry name" value="Arf"/>
    <property type="match status" value="1"/>
</dbReference>
<keyword evidence="5" id="KW-1185">Reference proteome</keyword>
<sequence length="439" mass="50071">MTLNERFNADFLGNEVNEVNEDNNEVIVNENNNNNAQGLFYCCGICNVLFEMKELILHSMSLVSTYIYDHSRYYEIRISIIGMKNSGKTTFVEILKEIENKPHVNKKKIDTVPTLTMRSFNITLKRPQLQKYQRRSNVTTVPVNEINQKDINIDNELNEHEDNINEEQNSNSLDILGNYIRSMRGTTGGVESNSKLKSIQASTKSNKSFVSTKTNYSERTPLLNLNNTEEIQKSKKDKVNVKIYDLSGQMKFSYLWKEQMISKNSDCIIYIIDLSDTLTMYESRKEVWELLKFNNTHDKLPFIIIGNKSDLVDWNKGFAEVSKINNGYKNSNGNKIGTGTGNGKDSHGKIEKGKLSNKVLFDNSKNFSEKSRQVIRWLGLSTNLNDETISLHDGVSHEEIMFEMNIFVTCLCSGDSTGNQQQVQQVQEVVEWALGAAAE</sequence>
<evidence type="ECO:0000256" key="2">
    <source>
        <dbReference type="ARBA" id="ARBA00023134"/>
    </source>
</evidence>
<protein>
    <submittedName>
        <fullName evidence="4">Uncharacterized protein</fullName>
    </submittedName>
</protein>
<dbReference type="GO" id="GO:0005525">
    <property type="term" value="F:GTP binding"/>
    <property type="evidence" value="ECO:0007669"/>
    <property type="project" value="UniProtKB-KW"/>
</dbReference>
<evidence type="ECO:0000256" key="3">
    <source>
        <dbReference type="PIRSR" id="PIRSR606689-1"/>
    </source>
</evidence>
<organism evidence="4 5">
    <name type="scientific">Pichia californica</name>
    <dbReference type="NCBI Taxonomy" id="460514"/>
    <lineage>
        <taxon>Eukaryota</taxon>
        <taxon>Fungi</taxon>
        <taxon>Dikarya</taxon>
        <taxon>Ascomycota</taxon>
        <taxon>Saccharomycotina</taxon>
        <taxon>Pichiomycetes</taxon>
        <taxon>Pichiales</taxon>
        <taxon>Pichiaceae</taxon>
        <taxon>Pichia</taxon>
    </lineage>
</organism>
<dbReference type="SUPFAM" id="SSF52540">
    <property type="entry name" value="P-loop containing nucleoside triphosphate hydrolases"/>
    <property type="match status" value="1"/>
</dbReference>
<dbReference type="InterPro" id="IPR027417">
    <property type="entry name" value="P-loop_NTPase"/>
</dbReference>
<keyword evidence="1 3" id="KW-0547">Nucleotide-binding</keyword>
<accession>A0A9P6WL00</accession>
<comment type="caution">
    <text evidence="4">The sequence shown here is derived from an EMBL/GenBank/DDBJ whole genome shotgun (WGS) entry which is preliminary data.</text>
</comment>
<dbReference type="AlphaFoldDB" id="A0A9P6WL00"/>
<keyword evidence="2 3" id="KW-0342">GTP-binding</keyword>
<feature type="binding site" evidence="3">
    <location>
        <begin position="307"/>
        <end position="310"/>
    </location>
    <ligand>
        <name>GTP</name>
        <dbReference type="ChEBI" id="CHEBI:37565"/>
    </ligand>
</feature>
<dbReference type="PANTHER" id="PTHR45732">
    <property type="entry name" value="ADP-RIBOSYLATION FACTOR-LIKE PROTEIN 8"/>
    <property type="match status" value="1"/>
</dbReference>
<dbReference type="PROSITE" id="PS51417">
    <property type="entry name" value="ARF"/>
    <property type="match status" value="1"/>
</dbReference>
<dbReference type="InterPro" id="IPR006689">
    <property type="entry name" value="Small_GTPase_ARF/SAR"/>
</dbReference>
<gene>
    <name evidence="4" type="ORF">C6P40_000423</name>
</gene>
<evidence type="ECO:0000256" key="1">
    <source>
        <dbReference type="ARBA" id="ARBA00022741"/>
    </source>
</evidence>